<feature type="transmembrane region" description="Helical" evidence="1">
    <location>
        <begin position="80"/>
        <end position="100"/>
    </location>
</feature>
<keyword evidence="3" id="KW-1185">Reference proteome</keyword>
<comment type="caution">
    <text evidence="2">The sequence shown here is derived from an EMBL/GenBank/DDBJ whole genome shotgun (WGS) entry which is preliminary data.</text>
</comment>
<gene>
    <name evidence="2" type="ORF">GCM10017621_32430</name>
</gene>
<name>A0A9W6IQZ5_9PROT</name>
<dbReference type="RefSeq" id="WP_271188076.1">
    <property type="nucleotide sequence ID" value="NZ_BSFE01000013.1"/>
</dbReference>
<dbReference type="AlphaFoldDB" id="A0A9W6IQZ5"/>
<keyword evidence="1" id="KW-1133">Transmembrane helix</keyword>
<evidence type="ECO:0000313" key="2">
    <source>
        <dbReference type="EMBL" id="GLK53735.1"/>
    </source>
</evidence>
<accession>A0A9W6IQZ5</accession>
<dbReference type="Proteomes" id="UP001143486">
    <property type="component" value="Unassembled WGS sequence"/>
</dbReference>
<proteinExistence type="predicted"/>
<reference evidence="2" key="2">
    <citation type="submission" date="2023-01" db="EMBL/GenBank/DDBJ databases">
        <authorList>
            <person name="Sun Q."/>
            <person name="Evtushenko L."/>
        </authorList>
    </citation>
    <scope>NUCLEOTIDE SEQUENCE</scope>
    <source>
        <strain evidence="2">VKM B-1513</strain>
    </source>
</reference>
<evidence type="ECO:0000313" key="3">
    <source>
        <dbReference type="Proteomes" id="UP001143486"/>
    </source>
</evidence>
<dbReference type="Pfam" id="PF20556">
    <property type="entry name" value="DUF6768"/>
    <property type="match status" value="1"/>
</dbReference>
<organism evidence="2 3">
    <name type="scientific">Maricaulis virginensis</name>
    <dbReference type="NCBI Taxonomy" id="144022"/>
    <lineage>
        <taxon>Bacteria</taxon>
        <taxon>Pseudomonadati</taxon>
        <taxon>Pseudomonadota</taxon>
        <taxon>Alphaproteobacteria</taxon>
        <taxon>Maricaulales</taxon>
        <taxon>Maricaulaceae</taxon>
        <taxon>Maricaulis</taxon>
    </lineage>
</organism>
<reference evidence="2" key="1">
    <citation type="journal article" date="2014" name="Int. J. Syst. Evol. Microbiol.">
        <title>Complete genome sequence of Corynebacterium casei LMG S-19264T (=DSM 44701T), isolated from a smear-ripened cheese.</title>
        <authorList>
            <consortium name="US DOE Joint Genome Institute (JGI-PGF)"/>
            <person name="Walter F."/>
            <person name="Albersmeier A."/>
            <person name="Kalinowski J."/>
            <person name="Ruckert C."/>
        </authorList>
    </citation>
    <scope>NUCLEOTIDE SEQUENCE</scope>
    <source>
        <strain evidence="2">VKM B-1513</strain>
    </source>
</reference>
<protein>
    <submittedName>
        <fullName evidence="2">Uncharacterized protein</fullName>
    </submittedName>
</protein>
<sequence>MTRSDSELDALIAEALDADDRALLAEFEDEPGYFSQALSVFRGKLAWVMWVAYITNIAGAGLAIWGAWQMFQTTDPVMTVRWAVLILASLVIGLFMKSSLGNQMMTNRTLREIKRLELQIARARLPEKA</sequence>
<feature type="transmembrane region" description="Helical" evidence="1">
    <location>
        <begin position="45"/>
        <end position="68"/>
    </location>
</feature>
<dbReference type="EMBL" id="BSFE01000013">
    <property type="protein sequence ID" value="GLK53735.1"/>
    <property type="molecule type" value="Genomic_DNA"/>
</dbReference>
<keyword evidence="1" id="KW-0472">Membrane</keyword>
<keyword evidence="1" id="KW-0812">Transmembrane</keyword>
<evidence type="ECO:0000256" key="1">
    <source>
        <dbReference type="SAM" id="Phobius"/>
    </source>
</evidence>
<dbReference type="InterPro" id="IPR046659">
    <property type="entry name" value="DUF6768"/>
</dbReference>